<accession>A0ABS0D865</accession>
<evidence type="ECO:0000313" key="3">
    <source>
        <dbReference type="Proteomes" id="UP000707731"/>
    </source>
</evidence>
<feature type="transmembrane region" description="Helical" evidence="1">
    <location>
        <begin position="61"/>
        <end position="80"/>
    </location>
</feature>
<organism evidence="2 3">
    <name type="scientific">Nocardia higoensis</name>
    <dbReference type="NCBI Taxonomy" id="228599"/>
    <lineage>
        <taxon>Bacteria</taxon>
        <taxon>Bacillati</taxon>
        <taxon>Actinomycetota</taxon>
        <taxon>Actinomycetes</taxon>
        <taxon>Mycobacteriales</taxon>
        <taxon>Nocardiaceae</taxon>
        <taxon>Nocardia</taxon>
    </lineage>
</organism>
<dbReference type="RefSeq" id="WP_194999938.1">
    <property type="nucleotide sequence ID" value="NZ_JADLQN010000001.1"/>
</dbReference>
<evidence type="ECO:0000256" key="1">
    <source>
        <dbReference type="SAM" id="Phobius"/>
    </source>
</evidence>
<evidence type="ECO:0000313" key="2">
    <source>
        <dbReference type="EMBL" id="MBF6352963.1"/>
    </source>
</evidence>
<gene>
    <name evidence="2" type="ORF">IU449_00105</name>
</gene>
<dbReference type="Proteomes" id="UP000707731">
    <property type="component" value="Unassembled WGS sequence"/>
</dbReference>
<name>A0ABS0D865_9NOCA</name>
<proteinExistence type="predicted"/>
<feature type="transmembrane region" description="Helical" evidence="1">
    <location>
        <begin position="18"/>
        <end position="41"/>
    </location>
</feature>
<dbReference type="EMBL" id="JADLQN010000001">
    <property type="protein sequence ID" value="MBF6352963.1"/>
    <property type="molecule type" value="Genomic_DNA"/>
</dbReference>
<protein>
    <submittedName>
        <fullName evidence="2">Uncharacterized protein</fullName>
    </submittedName>
</protein>
<keyword evidence="1" id="KW-0472">Membrane</keyword>
<keyword evidence="1" id="KW-0812">Transmembrane</keyword>
<keyword evidence="3" id="KW-1185">Reference proteome</keyword>
<keyword evidence="1" id="KW-1133">Transmembrane helix</keyword>
<reference evidence="2 3" key="1">
    <citation type="submission" date="2020-10" db="EMBL/GenBank/DDBJ databases">
        <title>Identification of Nocardia species via Next-generation sequencing and recognition of intraspecies genetic diversity.</title>
        <authorList>
            <person name="Li P."/>
            <person name="Li P."/>
            <person name="Lu B."/>
        </authorList>
    </citation>
    <scope>NUCLEOTIDE SEQUENCE [LARGE SCALE GENOMIC DNA]</scope>
    <source>
        <strain evidence="2 3">BJ06-0143</strain>
    </source>
</reference>
<sequence length="213" mass="23850">MTTTTTTTTTTKRDPFDLLGLALLEFGSGFLFGIAVTARWLVLFPMLSLPVLLAVTVGSRVHPFAGLGVVAVHVTGLIVWRVKYPASFHRWITDRARARFLAWFRYGRRWVPLLTACGLVVTDGDRVRVPRLREVWIGDSDDLVHVRMVAGHRPDDYSDRAEQLAHAFGAEECRIRVLGPGLVELNFRYHDALAEPMNLPQIIDGADWTKDAA</sequence>
<comment type="caution">
    <text evidence="2">The sequence shown here is derived from an EMBL/GenBank/DDBJ whole genome shotgun (WGS) entry which is preliminary data.</text>
</comment>